<organism evidence="1 2">
    <name type="scientific">Oerskovia merdavium</name>
    <dbReference type="NCBI Taxonomy" id="2762227"/>
    <lineage>
        <taxon>Bacteria</taxon>
        <taxon>Bacillati</taxon>
        <taxon>Actinomycetota</taxon>
        <taxon>Actinomycetes</taxon>
        <taxon>Micrococcales</taxon>
        <taxon>Cellulomonadaceae</taxon>
        <taxon>Oerskovia</taxon>
    </lineage>
</organism>
<reference evidence="1 2" key="1">
    <citation type="submission" date="2020-08" db="EMBL/GenBank/DDBJ databases">
        <title>A Genomic Blueprint of the Chicken Gut Microbiome.</title>
        <authorList>
            <person name="Gilroy R."/>
            <person name="Ravi A."/>
            <person name="Getino M."/>
            <person name="Pursley I."/>
            <person name="Horton D.L."/>
            <person name="Alikhan N.-F."/>
            <person name="Baker D."/>
            <person name="Gharbi K."/>
            <person name="Hall N."/>
            <person name="Watson M."/>
            <person name="Adriaenssens E.M."/>
            <person name="Foster-Nyarko E."/>
            <person name="Jarju S."/>
            <person name="Secka A."/>
            <person name="Antonio M."/>
            <person name="Oren A."/>
            <person name="Chaudhuri R."/>
            <person name="La Ragione R.M."/>
            <person name="Hildebrand F."/>
            <person name="Pallen M.J."/>
        </authorList>
    </citation>
    <scope>NUCLEOTIDE SEQUENCE [LARGE SCALE GENOMIC DNA]</scope>
    <source>
        <strain evidence="1 2">Sa2CUA9</strain>
    </source>
</reference>
<dbReference type="Pfam" id="PF19674">
    <property type="entry name" value="DUF6177"/>
    <property type="match status" value="1"/>
</dbReference>
<dbReference type="EMBL" id="JACSQF010000033">
    <property type="protein sequence ID" value="MBD7982895.1"/>
    <property type="molecule type" value="Genomic_DNA"/>
</dbReference>
<evidence type="ECO:0000313" key="1">
    <source>
        <dbReference type="EMBL" id="MBD7982895.1"/>
    </source>
</evidence>
<name>A0ABR8U4F4_9CELL</name>
<dbReference type="Proteomes" id="UP000655570">
    <property type="component" value="Unassembled WGS sequence"/>
</dbReference>
<dbReference type="InterPro" id="IPR046175">
    <property type="entry name" value="DUF6177"/>
</dbReference>
<comment type="caution">
    <text evidence="1">The sequence shown here is derived from an EMBL/GenBank/DDBJ whole genome shotgun (WGS) entry which is preliminary data.</text>
</comment>
<dbReference type="RefSeq" id="WP_191806076.1">
    <property type="nucleotide sequence ID" value="NZ_JACSQF010000033.1"/>
</dbReference>
<gene>
    <name evidence="1" type="ORF">H9641_19550</name>
</gene>
<sequence>MTATNHAASTQRPVRYVHPVIDELGEGFAVFATSTVSVRYTVPFALFITEALDLARRPVLLTRVDARVSPFVAAAMARAGGFWAVQARDRATYDALTGRRIAHLPDLWTAPAPEPHGPWSAAGHVEPRQVLAFEVRAHHRASDSTTIGPLAQDAVTSLGGSPLDRWDTREPLLEPWNTARITDLVRAGMAHSQIVRARSADGTFCELTVDRTRTGLLERVLGGVVAPVGVPHGDLVDVAGRTLADLARKHAIVAASVSLVEYDAGDRPEDLVQHARARQPERPLAQLYGPRAIVDLGEGLEELRERFDVTSVGPARAPSVLVRVETPRTPAATTAPGVH</sequence>
<keyword evidence="2" id="KW-1185">Reference proteome</keyword>
<evidence type="ECO:0000313" key="2">
    <source>
        <dbReference type="Proteomes" id="UP000655570"/>
    </source>
</evidence>
<protein>
    <submittedName>
        <fullName evidence="1">Uncharacterized protein</fullName>
    </submittedName>
</protein>
<proteinExistence type="predicted"/>
<accession>A0ABR8U4F4</accession>